<proteinExistence type="predicted"/>
<evidence type="ECO:0000313" key="2">
    <source>
        <dbReference type="Proteomes" id="UP000629098"/>
    </source>
</evidence>
<evidence type="ECO:0000313" key="1">
    <source>
        <dbReference type="EMBL" id="MBD2777286.1"/>
    </source>
</evidence>
<name>A0A8J7CAM4_9CYAN</name>
<reference evidence="1" key="1">
    <citation type="submission" date="2020-09" db="EMBL/GenBank/DDBJ databases">
        <title>Iningainema tapete sp. nov. (Scytonemataceae, Cyanobacteria) from greenhouses in central Florida (USA) produces two types of nodularin with biosynthetic potential for microcystin-LR and anabaenopeptins.</title>
        <authorList>
            <person name="Berthold D.E."/>
            <person name="Lefler F.W."/>
            <person name="Huang I.-S."/>
            <person name="Abdulla H."/>
            <person name="Zimba P.V."/>
            <person name="Laughinghouse H.D. IV."/>
        </authorList>
    </citation>
    <scope>NUCLEOTIDE SEQUENCE</scope>
    <source>
        <strain evidence="1">BLCCT55</strain>
    </source>
</reference>
<organism evidence="1 2">
    <name type="scientific">Iningainema tapete BLCC-T55</name>
    <dbReference type="NCBI Taxonomy" id="2748662"/>
    <lineage>
        <taxon>Bacteria</taxon>
        <taxon>Bacillati</taxon>
        <taxon>Cyanobacteriota</taxon>
        <taxon>Cyanophyceae</taxon>
        <taxon>Nostocales</taxon>
        <taxon>Scytonemataceae</taxon>
        <taxon>Iningainema tapete</taxon>
    </lineage>
</organism>
<dbReference type="Proteomes" id="UP000629098">
    <property type="component" value="Unassembled WGS sequence"/>
</dbReference>
<protein>
    <submittedName>
        <fullName evidence="1">Uncharacterized protein</fullName>
    </submittedName>
</protein>
<accession>A0A8J7CAM4</accession>
<dbReference type="AlphaFoldDB" id="A0A8J7CAM4"/>
<keyword evidence="2" id="KW-1185">Reference proteome</keyword>
<gene>
    <name evidence="1" type="ORF">ICL16_35870</name>
</gene>
<dbReference type="EMBL" id="JACXAE010000109">
    <property type="protein sequence ID" value="MBD2777286.1"/>
    <property type="molecule type" value="Genomic_DNA"/>
</dbReference>
<comment type="caution">
    <text evidence="1">The sequence shown here is derived from an EMBL/GenBank/DDBJ whole genome shotgun (WGS) entry which is preliminary data.</text>
</comment>
<sequence length="70" mass="7495">MIEAKKLAIAAGSQICGRGRRSAAKIIVTIVVHKFAGTRNAQMLTQLARENSAMLLKSSINILAMLSTLI</sequence>